<dbReference type="Pfam" id="PF21447">
    <property type="entry name" value="Ppx-GppA_III"/>
    <property type="match status" value="1"/>
</dbReference>
<dbReference type="InterPro" id="IPR043129">
    <property type="entry name" value="ATPase_NBD"/>
</dbReference>
<dbReference type="InterPro" id="IPR022371">
    <property type="entry name" value="Exopolyphosphatase"/>
</dbReference>
<comment type="subcellular location">
    <subcellularLocation>
        <location evidence="2">Cell membrane</location>
        <topology evidence="2">Peripheral membrane protein</topology>
    </subcellularLocation>
</comment>
<dbReference type="InterPro" id="IPR048950">
    <property type="entry name" value="Ppx_GppA_C"/>
</dbReference>
<dbReference type="InterPro" id="IPR050273">
    <property type="entry name" value="GppA/Ppx_hydrolase"/>
</dbReference>
<dbReference type="SUPFAM" id="SSF109604">
    <property type="entry name" value="HD-domain/PDEase-like"/>
    <property type="match status" value="1"/>
</dbReference>
<dbReference type="PANTHER" id="PTHR30005">
    <property type="entry name" value="EXOPOLYPHOSPHATASE"/>
    <property type="match status" value="1"/>
</dbReference>
<evidence type="ECO:0000256" key="5">
    <source>
        <dbReference type="ARBA" id="ARBA00012451"/>
    </source>
</evidence>
<feature type="domain" description="Ppx/GppA phosphatase C-terminal" evidence="12">
    <location>
        <begin position="319"/>
        <end position="493"/>
    </location>
</feature>
<name>A0A1T2KUC6_9GAMM</name>
<dbReference type="InterPro" id="IPR003695">
    <property type="entry name" value="Ppx_GppA_N"/>
</dbReference>
<dbReference type="InterPro" id="IPR030673">
    <property type="entry name" value="PyroPPase_GppA_Ppx"/>
</dbReference>
<keyword evidence="14" id="KW-1185">Reference proteome</keyword>
<comment type="similarity">
    <text evidence="3">Belongs to the GppA/Ppx family.</text>
</comment>
<organism evidence="13 14">
    <name type="scientific">Solemya velesiana gill symbiont</name>
    <dbReference type="NCBI Taxonomy" id="1918948"/>
    <lineage>
        <taxon>Bacteria</taxon>
        <taxon>Pseudomonadati</taxon>
        <taxon>Pseudomonadota</taxon>
        <taxon>Gammaproteobacteria</taxon>
        <taxon>sulfur-oxidizing symbionts</taxon>
    </lineage>
</organism>
<dbReference type="AlphaFoldDB" id="A0A1T2KUC6"/>
<reference evidence="13 14" key="1">
    <citation type="submission" date="2016-11" db="EMBL/GenBank/DDBJ databases">
        <title>Mixed transmission modes and dynamic genome evolution in an obligate animal-bacterial symbiosis.</title>
        <authorList>
            <person name="Russell S.L."/>
            <person name="Corbett-Detig R.B."/>
            <person name="Cavanaugh C.M."/>
        </authorList>
    </citation>
    <scope>NUCLEOTIDE SEQUENCE [LARGE SCALE GENOMIC DNA]</scope>
    <source>
        <strain evidence="13">Se-Cadez</strain>
    </source>
</reference>
<evidence type="ECO:0000256" key="1">
    <source>
        <dbReference type="ARBA" id="ARBA00001946"/>
    </source>
</evidence>
<evidence type="ECO:0000256" key="6">
    <source>
        <dbReference type="ARBA" id="ARBA00020416"/>
    </source>
</evidence>
<comment type="subunit">
    <text evidence="4">Homodimer.</text>
</comment>
<dbReference type="GO" id="GO:0004309">
    <property type="term" value="F:exopolyphosphatase activity"/>
    <property type="evidence" value="ECO:0007669"/>
    <property type="project" value="UniProtKB-EC"/>
</dbReference>
<evidence type="ECO:0000313" key="13">
    <source>
        <dbReference type="EMBL" id="OOZ36459.1"/>
    </source>
</evidence>
<dbReference type="Gene3D" id="3.30.420.150">
    <property type="entry name" value="Exopolyphosphatase. Domain 2"/>
    <property type="match status" value="1"/>
</dbReference>
<dbReference type="EC" id="3.6.1.11" evidence="5"/>
<dbReference type="Proteomes" id="UP000190896">
    <property type="component" value="Unassembled WGS sequence"/>
</dbReference>
<dbReference type="Gene3D" id="1.10.3210.10">
    <property type="entry name" value="Hypothetical protein af1432"/>
    <property type="match status" value="1"/>
</dbReference>
<evidence type="ECO:0000256" key="7">
    <source>
        <dbReference type="ARBA" id="ARBA00022475"/>
    </source>
</evidence>
<comment type="caution">
    <text evidence="13">The sequence shown here is derived from an EMBL/GenBank/DDBJ whole genome shotgun (WGS) entry which is preliminary data.</text>
</comment>
<proteinExistence type="inferred from homology"/>
<evidence type="ECO:0000256" key="10">
    <source>
        <dbReference type="ARBA" id="ARBA00047607"/>
    </source>
</evidence>
<dbReference type="FunFam" id="3.30.420.150:FF:000001">
    <property type="entry name" value="Guanosine-5'-triphosphate,3'-diphosphate pyrophosphatase"/>
    <property type="match status" value="1"/>
</dbReference>
<feature type="domain" description="Ppx/GppA phosphatase N-terminal" evidence="11">
    <location>
        <begin position="28"/>
        <end position="312"/>
    </location>
</feature>
<dbReference type="CDD" id="cd24053">
    <property type="entry name" value="ASKHA_NBD_EcPPX-GppA-like"/>
    <property type="match status" value="1"/>
</dbReference>
<dbReference type="OrthoDB" id="9793035at2"/>
<keyword evidence="8" id="KW-0378">Hydrolase</keyword>
<dbReference type="Pfam" id="PF02541">
    <property type="entry name" value="Ppx-GppA"/>
    <property type="match status" value="1"/>
</dbReference>
<keyword evidence="7" id="KW-1003">Cell membrane</keyword>
<evidence type="ECO:0000259" key="11">
    <source>
        <dbReference type="Pfam" id="PF02541"/>
    </source>
</evidence>
<dbReference type="RefSeq" id="WP_078487113.1">
    <property type="nucleotide sequence ID" value="NZ_MPRJ01000038.1"/>
</dbReference>
<protein>
    <recommendedName>
        <fullName evidence="6">Exopolyphosphatase</fullName>
        <ecNumber evidence="5">3.6.1.11</ecNumber>
    </recommendedName>
</protein>
<evidence type="ECO:0000256" key="8">
    <source>
        <dbReference type="ARBA" id="ARBA00022801"/>
    </source>
</evidence>
<evidence type="ECO:0000256" key="9">
    <source>
        <dbReference type="ARBA" id="ARBA00023136"/>
    </source>
</evidence>
<keyword evidence="9" id="KW-0472">Membrane</keyword>
<dbReference type="FunFam" id="3.30.420.40:FF:000023">
    <property type="entry name" value="Guanosine-5'-triphosphate,3'-diphosphate pyrophosphatase"/>
    <property type="match status" value="1"/>
</dbReference>
<evidence type="ECO:0000256" key="4">
    <source>
        <dbReference type="ARBA" id="ARBA00011738"/>
    </source>
</evidence>
<dbReference type="EMBL" id="MPRJ01000038">
    <property type="protein sequence ID" value="OOZ36459.1"/>
    <property type="molecule type" value="Genomic_DNA"/>
</dbReference>
<dbReference type="SUPFAM" id="SSF53067">
    <property type="entry name" value="Actin-like ATPase domain"/>
    <property type="match status" value="2"/>
</dbReference>
<evidence type="ECO:0000259" key="12">
    <source>
        <dbReference type="Pfam" id="PF21447"/>
    </source>
</evidence>
<dbReference type="GO" id="GO:0005886">
    <property type="term" value="C:plasma membrane"/>
    <property type="evidence" value="ECO:0007669"/>
    <property type="project" value="UniProtKB-SubCell"/>
</dbReference>
<evidence type="ECO:0000256" key="3">
    <source>
        <dbReference type="ARBA" id="ARBA00007125"/>
    </source>
</evidence>
<evidence type="ECO:0000313" key="14">
    <source>
        <dbReference type="Proteomes" id="UP000190896"/>
    </source>
</evidence>
<accession>A0A1T2KUC6</accession>
<sequence>MFSNSSPTSQPSDTVAAVDLGSNSFHMIVARVTDGDFQVVDKLREMVRLGAGLDENKNLTSEAEARALDCLERFGQRVRSLPPGSVRAVGTNTLRQVRDSEHFLRAAEKALGHPIEIIAGREEARLVYLGVAHGLAAGDERRLVVDIGGGSTELIVGDSFTPRHRESLHMGCVSMSRWHFDDGKISQETMRAAELRGALEIRPVKNEYRGAGWELTIGSSGTIKAIRDVVCESGWSDPRDGITYSGLKKLRNALIDAGHIDNLDLPGLSTERRPVFPGGVAVLRSVFKALKIEKMQVSDRALREGLIYEMLGRIHHEDVRENTVRALCRRYDVDMEHAGRVETTARMLFAQVVGEWNLTAGFYSSMLAWAARLHECGLTVSHSQFQKHGAYLVANSDLAGFSRQEQSVLAALIRGHRRKFPLDVFKELPGDIRQCAMRLCTVLRLSVLLHRPRSSMIQVTALLSADGNDLELGFPEGWLETHTLTHMELEQESKRLKAAGFKLKFK</sequence>
<dbReference type="Gene3D" id="3.30.420.40">
    <property type="match status" value="1"/>
</dbReference>
<dbReference type="GO" id="GO:0006798">
    <property type="term" value="P:polyphosphate catabolic process"/>
    <property type="evidence" value="ECO:0007669"/>
    <property type="project" value="TreeGrafter"/>
</dbReference>
<evidence type="ECO:0000256" key="2">
    <source>
        <dbReference type="ARBA" id="ARBA00004202"/>
    </source>
</evidence>
<dbReference type="PANTHER" id="PTHR30005:SF14">
    <property type="entry name" value="EXOPOLYPHOSPHATASE"/>
    <property type="match status" value="1"/>
</dbReference>
<gene>
    <name evidence="13" type="ORF">BOW51_07020</name>
</gene>
<dbReference type="PIRSF" id="PIRSF001267">
    <property type="entry name" value="Pyrophosphatase_GppA_Ppx"/>
    <property type="match status" value="1"/>
</dbReference>
<dbReference type="NCBIfam" id="TIGR03706">
    <property type="entry name" value="exo_poly_only"/>
    <property type="match status" value="1"/>
</dbReference>
<comment type="cofactor">
    <cofactor evidence="1">
        <name>Mg(2+)</name>
        <dbReference type="ChEBI" id="CHEBI:18420"/>
    </cofactor>
</comment>
<comment type="catalytic activity">
    <reaction evidence="10">
        <text>[phosphate](n) + H2O = [phosphate](n-1) + phosphate + H(+)</text>
        <dbReference type="Rhea" id="RHEA:21528"/>
        <dbReference type="Rhea" id="RHEA-COMP:9859"/>
        <dbReference type="Rhea" id="RHEA-COMP:14279"/>
        <dbReference type="ChEBI" id="CHEBI:15377"/>
        <dbReference type="ChEBI" id="CHEBI:15378"/>
        <dbReference type="ChEBI" id="CHEBI:16838"/>
        <dbReference type="ChEBI" id="CHEBI:43474"/>
        <dbReference type="EC" id="3.6.1.11"/>
    </reaction>
</comment>